<dbReference type="OrthoDB" id="2747330at2759"/>
<feature type="compositionally biased region" description="Low complexity" evidence="2">
    <location>
        <begin position="475"/>
        <end position="486"/>
    </location>
</feature>
<accession>A0A9P3Q131</accession>
<dbReference type="InterPro" id="IPR001461">
    <property type="entry name" value="Aspartic_peptidase_A1"/>
</dbReference>
<feature type="compositionally biased region" description="Low complexity" evidence="2">
    <location>
        <begin position="405"/>
        <end position="423"/>
    </location>
</feature>
<dbReference type="PROSITE" id="PS51767">
    <property type="entry name" value="PEPTIDASE_A1"/>
    <property type="match status" value="1"/>
</dbReference>
<dbReference type="Gene3D" id="2.40.70.10">
    <property type="entry name" value="Acid Proteases"/>
    <property type="match status" value="2"/>
</dbReference>
<evidence type="ECO:0000256" key="1">
    <source>
        <dbReference type="ARBA" id="ARBA00007447"/>
    </source>
</evidence>
<feature type="region of interest" description="Disordered" evidence="2">
    <location>
        <begin position="388"/>
        <end position="432"/>
    </location>
</feature>
<organism evidence="5 6">
    <name type="scientific">Lyophyllum shimeji</name>
    <name type="common">Hon-shimeji</name>
    <name type="synonym">Tricholoma shimeji</name>
    <dbReference type="NCBI Taxonomy" id="47721"/>
    <lineage>
        <taxon>Eukaryota</taxon>
        <taxon>Fungi</taxon>
        <taxon>Dikarya</taxon>
        <taxon>Basidiomycota</taxon>
        <taxon>Agaricomycotina</taxon>
        <taxon>Agaricomycetes</taxon>
        <taxon>Agaricomycetidae</taxon>
        <taxon>Agaricales</taxon>
        <taxon>Tricholomatineae</taxon>
        <taxon>Lyophyllaceae</taxon>
        <taxon>Lyophyllum</taxon>
    </lineage>
</organism>
<keyword evidence="3" id="KW-0472">Membrane</keyword>
<dbReference type="EMBL" id="BRPK01000021">
    <property type="protein sequence ID" value="GLB45244.1"/>
    <property type="molecule type" value="Genomic_DNA"/>
</dbReference>
<feature type="transmembrane region" description="Helical" evidence="3">
    <location>
        <begin position="497"/>
        <end position="522"/>
    </location>
</feature>
<dbReference type="GO" id="GO:0006508">
    <property type="term" value="P:proteolysis"/>
    <property type="evidence" value="ECO:0007669"/>
    <property type="project" value="InterPro"/>
</dbReference>
<feature type="compositionally biased region" description="Basic and acidic residues" evidence="2">
    <location>
        <begin position="686"/>
        <end position="713"/>
    </location>
</feature>
<evidence type="ECO:0000256" key="2">
    <source>
        <dbReference type="SAM" id="MobiDB-lite"/>
    </source>
</evidence>
<evidence type="ECO:0000313" key="5">
    <source>
        <dbReference type="EMBL" id="GLB45244.1"/>
    </source>
</evidence>
<dbReference type="Pfam" id="PF00026">
    <property type="entry name" value="Asp"/>
    <property type="match status" value="1"/>
</dbReference>
<sequence>MPTWQAKGKARAVAQTEGPGGTEGIVLPLQVAGSGVYDIAYTIEVSVGAHAQKLSLQVDTGSSDLWITSKSCTSSVCGQTGGHSYDPSGSTSTGAEFDITYLQGTVSGPVVWDQFEVGGYSIDNQALAAADTISSEPLSPLFTGILGLALPLNSIIAERIPPVTDNSPDGAAWASNLFSITPISSAPAARFLSLLLSRPGSTTVPAQLGIGRHPAFVNDPSKVRYSTLVSEKTGTLFWKVQVRAITVWVNGQEKPVEIGRSNTGGVFPSAVLDSGVPLILTTSQVANGIYGAIGISPGSDGQYYVPCTTPLNLTISLDDRPPLPLHPLDLTAEPPKDNQAAFCIGLIQSADSVLAQANSPVGDMIFGVPFLRNVYTVMAYTPPDTDGSFNPVPSSSSPAPPPATSAPVSIHVPAPPASSSSTPAPAPSRPATHVAAVDATAGQEIRPRLGLLGLTDPTVALDEFKRVRVLNQPISPGGSSSSNGSGSNNGGGKRPSVGIIVLIGLLGFFALCLGLFGVRWWVFRRRYRRAPLGMGGGESGAAAAAAMLGLSARGRGGEKEGGYALAARGSRDLDTTLARKGTKKKTQGMSDHGLVDLGLGNKVSGESEQEDEREREERELGYRRARGATSQGEEDVWDPRTALSSDGEGWGDETLVAVRGAPVTAHERTLSVGVPLLHEIDVDHSRETETEAEAGNDRPHVVDEFGVRSRMSGEEDDDEEGGGTRNSMAGIGTAARGGKIGIGVVPWNPNSPTLGRTR</sequence>
<keyword evidence="3" id="KW-0812">Transmembrane</keyword>
<reference evidence="5" key="1">
    <citation type="submission" date="2022-07" db="EMBL/GenBank/DDBJ databases">
        <title>The genome of Lyophyllum shimeji provides insight into the initial evolution of ectomycorrhizal fungal genome.</title>
        <authorList>
            <person name="Kobayashi Y."/>
            <person name="Shibata T."/>
            <person name="Hirakawa H."/>
            <person name="Shigenobu S."/>
            <person name="Nishiyama T."/>
            <person name="Yamada A."/>
            <person name="Hasebe M."/>
            <person name="Kawaguchi M."/>
        </authorList>
    </citation>
    <scope>NUCLEOTIDE SEQUENCE</scope>
    <source>
        <strain evidence="5">AT787</strain>
    </source>
</reference>
<evidence type="ECO:0000256" key="3">
    <source>
        <dbReference type="SAM" id="Phobius"/>
    </source>
</evidence>
<protein>
    <submittedName>
        <fullName evidence="5">Peptidase A1 family protein</fullName>
    </submittedName>
</protein>
<feature type="region of interest" description="Disordered" evidence="2">
    <location>
        <begin position="686"/>
        <end position="758"/>
    </location>
</feature>
<dbReference type="SUPFAM" id="SSF50630">
    <property type="entry name" value="Acid proteases"/>
    <property type="match status" value="1"/>
</dbReference>
<proteinExistence type="inferred from homology"/>
<evidence type="ECO:0000259" key="4">
    <source>
        <dbReference type="PROSITE" id="PS51767"/>
    </source>
</evidence>
<feature type="compositionally biased region" description="Polar residues" evidence="2">
    <location>
        <begin position="748"/>
        <end position="758"/>
    </location>
</feature>
<name>A0A9P3Q131_LYOSH</name>
<dbReference type="InterPro" id="IPR021109">
    <property type="entry name" value="Peptidase_aspartic_dom_sf"/>
</dbReference>
<dbReference type="InterPro" id="IPR033121">
    <property type="entry name" value="PEPTIDASE_A1"/>
</dbReference>
<dbReference type="Proteomes" id="UP001063166">
    <property type="component" value="Unassembled WGS sequence"/>
</dbReference>
<keyword evidence="3" id="KW-1133">Transmembrane helix</keyword>
<dbReference type="AlphaFoldDB" id="A0A9P3Q131"/>
<comment type="similarity">
    <text evidence="1">Belongs to the peptidase A1 family.</text>
</comment>
<dbReference type="PANTHER" id="PTHR47966:SF57">
    <property type="entry name" value="PEPTIDASE A1 DOMAIN-CONTAINING PROTEIN"/>
    <property type="match status" value="1"/>
</dbReference>
<feature type="region of interest" description="Disordered" evidence="2">
    <location>
        <begin position="472"/>
        <end position="491"/>
    </location>
</feature>
<dbReference type="InterPro" id="IPR034164">
    <property type="entry name" value="Pepsin-like_dom"/>
</dbReference>
<keyword evidence="6" id="KW-1185">Reference proteome</keyword>
<dbReference type="CDD" id="cd05471">
    <property type="entry name" value="pepsin_like"/>
    <property type="match status" value="1"/>
</dbReference>
<dbReference type="PRINTS" id="PR00792">
    <property type="entry name" value="PEPSIN"/>
</dbReference>
<dbReference type="GO" id="GO:0004190">
    <property type="term" value="F:aspartic-type endopeptidase activity"/>
    <property type="evidence" value="ECO:0007669"/>
    <property type="project" value="InterPro"/>
</dbReference>
<comment type="caution">
    <text evidence="5">The sequence shown here is derived from an EMBL/GenBank/DDBJ whole genome shotgun (WGS) entry which is preliminary data.</text>
</comment>
<feature type="region of interest" description="Disordered" evidence="2">
    <location>
        <begin position="576"/>
        <end position="648"/>
    </location>
</feature>
<dbReference type="PANTHER" id="PTHR47966">
    <property type="entry name" value="BETA-SITE APP-CLEAVING ENZYME, ISOFORM A-RELATED"/>
    <property type="match status" value="1"/>
</dbReference>
<feature type="domain" description="Peptidase A1" evidence="4">
    <location>
        <begin position="41"/>
        <end position="390"/>
    </location>
</feature>
<evidence type="ECO:0000313" key="6">
    <source>
        <dbReference type="Proteomes" id="UP001063166"/>
    </source>
</evidence>
<gene>
    <name evidence="5" type="ORF">LshimejAT787_2100040</name>
</gene>